<dbReference type="InterPro" id="IPR018392">
    <property type="entry name" value="LysM"/>
</dbReference>
<name>A0A3B1B156_9ZZZZ</name>
<dbReference type="PANTHER" id="PTHR22726:SF1">
    <property type="entry name" value="METALLOENDOPEPTIDASE OMA1, MITOCHONDRIAL"/>
    <property type="match status" value="1"/>
</dbReference>
<dbReference type="InterPro" id="IPR001915">
    <property type="entry name" value="Peptidase_M48"/>
</dbReference>
<keyword evidence="2 8" id="KW-0645">Protease</keyword>
<evidence type="ECO:0000256" key="1">
    <source>
        <dbReference type="ARBA" id="ARBA00001947"/>
    </source>
</evidence>
<organism evidence="8">
    <name type="scientific">hydrothermal vent metagenome</name>
    <dbReference type="NCBI Taxonomy" id="652676"/>
    <lineage>
        <taxon>unclassified sequences</taxon>
        <taxon>metagenomes</taxon>
        <taxon>ecological metagenomes</taxon>
    </lineage>
</organism>
<dbReference type="GO" id="GO:0004222">
    <property type="term" value="F:metalloendopeptidase activity"/>
    <property type="evidence" value="ECO:0007669"/>
    <property type="project" value="InterPro"/>
</dbReference>
<comment type="cofactor">
    <cofactor evidence="1">
        <name>Zn(2+)</name>
        <dbReference type="ChEBI" id="CHEBI:29105"/>
    </cofactor>
</comment>
<dbReference type="AlphaFoldDB" id="A0A3B1B156"/>
<dbReference type="PROSITE" id="PS51782">
    <property type="entry name" value="LYSM"/>
    <property type="match status" value="1"/>
</dbReference>
<dbReference type="GO" id="GO:0016020">
    <property type="term" value="C:membrane"/>
    <property type="evidence" value="ECO:0007669"/>
    <property type="project" value="TreeGrafter"/>
</dbReference>
<dbReference type="PROSITE" id="PS51257">
    <property type="entry name" value="PROKAR_LIPOPROTEIN"/>
    <property type="match status" value="1"/>
</dbReference>
<dbReference type="Pfam" id="PF01435">
    <property type="entry name" value="Peptidase_M48"/>
    <property type="match status" value="1"/>
</dbReference>
<keyword evidence="4" id="KW-0378">Hydrolase</keyword>
<dbReference type="GO" id="GO:0046872">
    <property type="term" value="F:metal ion binding"/>
    <property type="evidence" value="ECO:0007669"/>
    <property type="project" value="UniProtKB-KW"/>
</dbReference>
<protein>
    <submittedName>
        <fullName evidence="8">Zn-dependent protease PA5047</fullName>
    </submittedName>
</protein>
<accession>A0A3B1B156</accession>
<evidence type="ECO:0000259" key="7">
    <source>
        <dbReference type="PROSITE" id="PS51782"/>
    </source>
</evidence>
<evidence type="ECO:0000256" key="2">
    <source>
        <dbReference type="ARBA" id="ARBA00022670"/>
    </source>
</evidence>
<evidence type="ECO:0000256" key="4">
    <source>
        <dbReference type="ARBA" id="ARBA00022801"/>
    </source>
</evidence>
<reference evidence="8" key="1">
    <citation type="submission" date="2018-06" db="EMBL/GenBank/DDBJ databases">
        <authorList>
            <person name="Zhirakovskaya E."/>
        </authorList>
    </citation>
    <scope>NUCLEOTIDE SEQUENCE</scope>
</reference>
<proteinExistence type="predicted"/>
<keyword evidence="6" id="KW-0482">Metalloprotease</keyword>
<evidence type="ECO:0000256" key="5">
    <source>
        <dbReference type="ARBA" id="ARBA00022833"/>
    </source>
</evidence>
<dbReference type="GO" id="GO:0051603">
    <property type="term" value="P:proteolysis involved in protein catabolic process"/>
    <property type="evidence" value="ECO:0007669"/>
    <property type="project" value="TreeGrafter"/>
</dbReference>
<gene>
    <name evidence="8" type="ORF">MNBD_ALPHA03-325</name>
</gene>
<sequence>MAKYDIKSIHKRLKNIRLISGIVILPLLLSSCMTTNPATGGSDFTPFMSPAKEASIGKEQHPLVIAQNGGVLDEPDLAGYVAVVGGRLSAVSELPSSPFTFTVLNSPIVNAFALPGGYIYVTRGILALFNSEAEMASVLGHEIGHVTARHSAKRYNQQLFTGLGATLLGTVLKNKELSNALGYGSQIYLKSYSRSNEYESDQLGVRYATRAGFDPYAAADMLSSLDAQSNLQDMIANRTGQQRPPEFFATHPNTKDRVSRAFAAAQKTGLAQNSRSRGQDRYLNAIDGMIYGDDPAQGLIKGSVFSHGPLRFTFRVPNHYRLINSADAVYAKGTGPSEGGIIIFSGDDLKGRNMMEYTSQTWKSFVKEASLQGLEDIDINGMAAVTGFQNMAVNKIPSQVRIITLQYSRDKAYYFLIITPLNRLDGIKDDLQRMTYSFKKLSAREAQKIKGKIIRVVTVQKGDTINSLAGHMAFNAHKRDRFLTLNGLDSNSNLRAGQRVKIVTYDK</sequence>
<dbReference type="EMBL" id="UOFW01000126">
    <property type="protein sequence ID" value="VAX05188.1"/>
    <property type="molecule type" value="Genomic_DNA"/>
</dbReference>
<evidence type="ECO:0000256" key="3">
    <source>
        <dbReference type="ARBA" id="ARBA00022723"/>
    </source>
</evidence>
<dbReference type="CDD" id="cd00118">
    <property type="entry name" value="LysM"/>
    <property type="match status" value="1"/>
</dbReference>
<dbReference type="Pfam" id="PF01476">
    <property type="entry name" value="LysM"/>
    <property type="match status" value="1"/>
</dbReference>
<keyword evidence="3" id="KW-0479">Metal-binding</keyword>
<evidence type="ECO:0000256" key="6">
    <source>
        <dbReference type="ARBA" id="ARBA00023049"/>
    </source>
</evidence>
<dbReference type="CDD" id="cd07333">
    <property type="entry name" value="M48C_bepA_like"/>
    <property type="match status" value="1"/>
</dbReference>
<dbReference type="InterPro" id="IPR051156">
    <property type="entry name" value="Mito/Outer_Membr_Metalloprot"/>
</dbReference>
<evidence type="ECO:0000313" key="8">
    <source>
        <dbReference type="EMBL" id="VAX05188.1"/>
    </source>
</evidence>
<dbReference type="PANTHER" id="PTHR22726">
    <property type="entry name" value="METALLOENDOPEPTIDASE OMA1"/>
    <property type="match status" value="1"/>
</dbReference>
<feature type="domain" description="LysM" evidence="7">
    <location>
        <begin position="455"/>
        <end position="502"/>
    </location>
</feature>
<dbReference type="Gene3D" id="3.30.2010.10">
    <property type="entry name" value="Metalloproteases ('zincins'), catalytic domain"/>
    <property type="match status" value="1"/>
</dbReference>
<keyword evidence="5" id="KW-0862">Zinc</keyword>